<gene>
    <name evidence="2" type="ORF">O3G_MSEX013795</name>
</gene>
<organism evidence="2 3">
    <name type="scientific">Manduca sexta</name>
    <name type="common">Tobacco hawkmoth</name>
    <name type="synonym">Tobacco hornworm</name>
    <dbReference type="NCBI Taxonomy" id="7130"/>
    <lineage>
        <taxon>Eukaryota</taxon>
        <taxon>Metazoa</taxon>
        <taxon>Ecdysozoa</taxon>
        <taxon>Arthropoda</taxon>
        <taxon>Hexapoda</taxon>
        <taxon>Insecta</taxon>
        <taxon>Pterygota</taxon>
        <taxon>Neoptera</taxon>
        <taxon>Endopterygota</taxon>
        <taxon>Lepidoptera</taxon>
        <taxon>Glossata</taxon>
        <taxon>Ditrysia</taxon>
        <taxon>Bombycoidea</taxon>
        <taxon>Sphingidae</taxon>
        <taxon>Sphinginae</taxon>
        <taxon>Sphingini</taxon>
        <taxon>Manduca</taxon>
    </lineage>
</organism>
<protein>
    <submittedName>
        <fullName evidence="2">Uncharacterized protein</fullName>
    </submittedName>
</protein>
<feature type="chain" id="PRO_5036896224" evidence="1">
    <location>
        <begin position="27"/>
        <end position="233"/>
    </location>
</feature>
<reference evidence="2" key="2">
    <citation type="submission" date="2020-12" db="EMBL/GenBank/DDBJ databases">
        <authorList>
            <person name="Kanost M."/>
        </authorList>
    </citation>
    <scope>NUCLEOTIDE SEQUENCE</scope>
</reference>
<accession>A0A922CXI6</accession>
<reference evidence="2" key="1">
    <citation type="journal article" date="2016" name="Insect Biochem. Mol. Biol.">
        <title>Multifaceted biological insights from a draft genome sequence of the tobacco hornworm moth, Manduca sexta.</title>
        <authorList>
            <person name="Kanost M.R."/>
            <person name="Arrese E.L."/>
            <person name="Cao X."/>
            <person name="Chen Y.R."/>
            <person name="Chellapilla S."/>
            <person name="Goldsmith M.R."/>
            <person name="Grosse-Wilde E."/>
            <person name="Heckel D.G."/>
            <person name="Herndon N."/>
            <person name="Jiang H."/>
            <person name="Papanicolaou A."/>
            <person name="Qu J."/>
            <person name="Soulages J.L."/>
            <person name="Vogel H."/>
            <person name="Walters J."/>
            <person name="Waterhouse R.M."/>
            <person name="Ahn S.J."/>
            <person name="Almeida F.C."/>
            <person name="An C."/>
            <person name="Aqrawi P."/>
            <person name="Bretschneider A."/>
            <person name="Bryant W.B."/>
            <person name="Bucks S."/>
            <person name="Chao H."/>
            <person name="Chevignon G."/>
            <person name="Christen J.M."/>
            <person name="Clarke D.F."/>
            <person name="Dittmer N.T."/>
            <person name="Ferguson L.C.F."/>
            <person name="Garavelou S."/>
            <person name="Gordon K.H.J."/>
            <person name="Gunaratna R.T."/>
            <person name="Han Y."/>
            <person name="Hauser F."/>
            <person name="He Y."/>
            <person name="Heidel-Fischer H."/>
            <person name="Hirsh A."/>
            <person name="Hu Y."/>
            <person name="Jiang H."/>
            <person name="Kalra D."/>
            <person name="Klinner C."/>
            <person name="Konig C."/>
            <person name="Kovar C."/>
            <person name="Kroll A.R."/>
            <person name="Kuwar S.S."/>
            <person name="Lee S.L."/>
            <person name="Lehman R."/>
            <person name="Li K."/>
            <person name="Li Z."/>
            <person name="Liang H."/>
            <person name="Lovelace S."/>
            <person name="Lu Z."/>
            <person name="Mansfield J.H."/>
            <person name="McCulloch K.J."/>
            <person name="Mathew T."/>
            <person name="Morton B."/>
            <person name="Muzny D.M."/>
            <person name="Neunemann D."/>
            <person name="Ongeri F."/>
            <person name="Pauchet Y."/>
            <person name="Pu L.L."/>
            <person name="Pyrousis I."/>
            <person name="Rao X.J."/>
            <person name="Redding A."/>
            <person name="Roesel C."/>
            <person name="Sanchez-Gracia A."/>
            <person name="Schaack S."/>
            <person name="Shukla A."/>
            <person name="Tetreau G."/>
            <person name="Wang Y."/>
            <person name="Xiong G.H."/>
            <person name="Traut W."/>
            <person name="Walsh T.K."/>
            <person name="Worley K.C."/>
            <person name="Wu D."/>
            <person name="Wu W."/>
            <person name="Wu Y.Q."/>
            <person name="Zhang X."/>
            <person name="Zou Z."/>
            <person name="Zucker H."/>
            <person name="Briscoe A.D."/>
            <person name="Burmester T."/>
            <person name="Clem R.J."/>
            <person name="Feyereisen R."/>
            <person name="Grimmelikhuijzen C.J.P."/>
            <person name="Hamodrakas S.J."/>
            <person name="Hansson B.S."/>
            <person name="Huguet E."/>
            <person name="Jermiin L.S."/>
            <person name="Lan Q."/>
            <person name="Lehman H.K."/>
            <person name="Lorenzen M."/>
            <person name="Merzendorfer H."/>
            <person name="Michalopoulos I."/>
            <person name="Morton D.B."/>
            <person name="Muthukrishnan S."/>
            <person name="Oakeshott J.G."/>
            <person name="Palmer W."/>
            <person name="Park Y."/>
            <person name="Passarelli A.L."/>
            <person name="Rozas J."/>
            <person name="Schwartz L.M."/>
            <person name="Smith W."/>
            <person name="Southgate A."/>
            <person name="Vilcinskas A."/>
            <person name="Vogt R."/>
            <person name="Wang P."/>
            <person name="Werren J."/>
            <person name="Yu X.Q."/>
            <person name="Zhou J.J."/>
            <person name="Brown S.J."/>
            <person name="Scherer S.E."/>
            <person name="Richards S."/>
            <person name="Blissard G.W."/>
        </authorList>
    </citation>
    <scope>NUCLEOTIDE SEQUENCE</scope>
</reference>
<dbReference type="AlphaFoldDB" id="A0A922CXI6"/>
<evidence type="ECO:0000313" key="3">
    <source>
        <dbReference type="Proteomes" id="UP000791440"/>
    </source>
</evidence>
<keyword evidence="1" id="KW-0732">Signal</keyword>
<name>A0A922CXI6_MANSE</name>
<evidence type="ECO:0000313" key="2">
    <source>
        <dbReference type="EMBL" id="KAG6463310.1"/>
    </source>
</evidence>
<proteinExistence type="predicted"/>
<feature type="signal peptide" evidence="1">
    <location>
        <begin position="1"/>
        <end position="26"/>
    </location>
</feature>
<comment type="caution">
    <text evidence="2">The sequence shown here is derived from an EMBL/GenBank/DDBJ whole genome shotgun (WGS) entry which is preliminary data.</text>
</comment>
<evidence type="ECO:0000256" key="1">
    <source>
        <dbReference type="SAM" id="SignalP"/>
    </source>
</evidence>
<dbReference type="EMBL" id="JH668967">
    <property type="protein sequence ID" value="KAG6463310.1"/>
    <property type="molecule type" value="Genomic_DNA"/>
</dbReference>
<sequence>MKRKVRRMILVKEVMIILKANLTVLASQVTPRSPKVANLTDLVNLKAPHTLKLKSLMESQRAIRIRKAKVLTNLAIQKAPQTLEVKPLRIPVNHHPLLLQKLKVITNLVQKVPQNPRAKVPMILTSRKALQTLKAKVLPLLVENRSHLKTEILTKVLAKNLARVKQKALLNLKLKLAVPLANQKLKPHRKLKVNRKTLLTPKPLKIKSQITKTETNKLVLKRTRIQKHKNRKK</sequence>
<keyword evidence="3" id="KW-1185">Reference proteome</keyword>
<dbReference type="Proteomes" id="UP000791440">
    <property type="component" value="Unassembled WGS sequence"/>
</dbReference>